<evidence type="ECO:0000256" key="2">
    <source>
        <dbReference type="ARBA" id="ARBA00007634"/>
    </source>
</evidence>
<keyword evidence="3 8" id="KW-0699">rRNA-binding</keyword>
<comment type="function">
    <text evidence="1 8">Binds directly to 16S ribosomal RNA.</text>
</comment>
<dbReference type="GO" id="GO:0006412">
    <property type="term" value="P:translation"/>
    <property type="evidence" value="ECO:0007669"/>
    <property type="project" value="UniProtKB-UniRule"/>
</dbReference>
<dbReference type="Pfam" id="PF01649">
    <property type="entry name" value="Ribosomal_S20p"/>
    <property type="match status" value="1"/>
</dbReference>
<dbReference type="InterPro" id="IPR036510">
    <property type="entry name" value="Ribosomal_bS20_sf"/>
</dbReference>
<accession>A0A2C7A9S0</accession>
<dbReference type="GO" id="GO:0015935">
    <property type="term" value="C:small ribosomal subunit"/>
    <property type="evidence" value="ECO:0007669"/>
    <property type="project" value="TreeGrafter"/>
</dbReference>
<dbReference type="NCBIfam" id="TIGR00029">
    <property type="entry name" value="S20"/>
    <property type="match status" value="1"/>
</dbReference>
<dbReference type="GO" id="GO:0070181">
    <property type="term" value="F:small ribosomal subunit rRNA binding"/>
    <property type="evidence" value="ECO:0007669"/>
    <property type="project" value="TreeGrafter"/>
</dbReference>
<comment type="similarity">
    <text evidence="2 8">Belongs to the bacterial ribosomal protein bS20 family.</text>
</comment>
<keyword evidence="4 8" id="KW-0694">RNA-binding</keyword>
<feature type="region of interest" description="Disordered" evidence="9">
    <location>
        <begin position="1"/>
        <end position="28"/>
    </location>
</feature>
<evidence type="ECO:0000256" key="5">
    <source>
        <dbReference type="ARBA" id="ARBA00022980"/>
    </source>
</evidence>
<keyword evidence="5 8" id="KW-0689">Ribosomal protein</keyword>
<evidence type="ECO:0000256" key="3">
    <source>
        <dbReference type="ARBA" id="ARBA00022730"/>
    </source>
</evidence>
<dbReference type="FunFam" id="1.20.58.110:FF:000001">
    <property type="entry name" value="30S ribosomal protein S20"/>
    <property type="match status" value="1"/>
</dbReference>
<name>A0A2C7A9S0_9PROT</name>
<evidence type="ECO:0000313" key="10">
    <source>
        <dbReference type="EMBL" id="PHK93786.1"/>
    </source>
</evidence>
<dbReference type="PANTHER" id="PTHR33398">
    <property type="entry name" value="30S RIBOSOMAL PROTEIN S20"/>
    <property type="match status" value="1"/>
</dbReference>
<evidence type="ECO:0000313" key="11">
    <source>
        <dbReference type="Proteomes" id="UP000223527"/>
    </source>
</evidence>
<evidence type="ECO:0000256" key="6">
    <source>
        <dbReference type="ARBA" id="ARBA00023274"/>
    </source>
</evidence>
<keyword evidence="6 8" id="KW-0687">Ribonucleoprotein</keyword>
<evidence type="ECO:0000256" key="9">
    <source>
        <dbReference type="SAM" id="MobiDB-lite"/>
    </source>
</evidence>
<dbReference type="Gene3D" id="1.20.58.110">
    <property type="entry name" value="Ribosomal protein S20"/>
    <property type="match status" value="1"/>
</dbReference>
<dbReference type="EMBL" id="PDNU01000036">
    <property type="protein sequence ID" value="PHK93786.1"/>
    <property type="molecule type" value="Genomic_DNA"/>
</dbReference>
<keyword evidence="11" id="KW-1185">Reference proteome</keyword>
<dbReference type="HAMAP" id="MF_00500">
    <property type="entry name" value="Ribosomal_bS20"/>
    <property type="match status" value="1"/>
</dbReference>
<dbReference type="OrthoDB" id="9807974at2"/>
<dbReference type="PANTHER" id="PTHR33398:SF1">
    <property type="entry name" value="SMALL RIBOSOMAL SUBUNIT PROTEIN BS20C"/>
    <property type="match status" value="1"/>
</dbReference>
<dbReference type="RefSeq" id="WP_099096700.1">
    <property type="nucleotide sequence ID" value="NZ_PDNU01000036.1"/>
</dbReference>
<evidence type="ECO:0000256" key="8">
    <source>
        <dbReference type="HAMAP-Rule" id="MF_00500"/>
    </source>
</evidence>
<proteinExistence type="inferred from homology"/>
<dbReference type="GO" id="GO:0003735">
    <property type="term" value="F:structural constituent of ribosome"/>
    <property type="evidence" value="ECO:0007669"/>
    <property type="project" value="InterPro"/>
</dbReference>
<dbReference type="SUPFAM" id="SSF46992">
    <property type="entry name" value="Ribosomal protein S20"/>
    <property type="match status" value="1"/>
</dbReference>
<evidence type="ECO:0000256" key="1">
    <source>
        <dbReference type="ARBA" id="ARBA00003134"/>
    </source>
</evidence>
<dbReference type="AlphaFoldDB" id="A0A2C7A9S0"/>
<sequence>MANTASARKRIRQTATRNERNRARRSRVGTFLTKVEKAIAGGDKAAAQAAFKDAQPEMQRAVTKGVLHLNTVARKLSRLTSRIKALGATQA</sequence>
<evidence type="ECO:0000256" key="7">
    <source>
        <dbReference type="ARBA" id="ARBA00035136"/>
    </source>
</evidence>
<organism evidence="10 11">
    <name type="scientific">Teichococcus rhizosphaerae</name>
    <dbReference type="NCBI Taxonomy" id="1335062"/>
    <lineage>
        <taxon>Bacteria</taxon>
        <taxon>Pseudomonadati</taxon>
        <taxon>Pseudomonadota</taxon>
        <taxon>Alphaproteobacteria</taxon>
        <taxon>Acetobacterales</taxon>
        <taxon>Roseomonadaceae</taxon>
        <taxon>Roseomonas</taxon>
    </lineage>
</organism>
<gene>
    <name evidence="8" type="primary">rpsT</name>
    <name evidence="10" type="ORF">CR162_16855</name>
</gene>
<evidence type="ECO:0000256" key="4">
    <source>
        <dbReference type="ARBA" id="ARBA00022884"/>
    </source>
</evidence>
<dbReference type="Proteomes" id="UP000223527">
    <property type="component" value="Unassembled WGS sequence"/>
</dbReference>
<protein>
    <recommendedName>
        <fullName evidence="7 8">Small ribosomal subunit protein bS20</fullName>
    </recommendedName>
</protein>
<comment type="caution">
    <text evidence="10">The sequence shown here is derived from an EMBL/GenBank/DDBJ whole genome shotgun (WGS) entry which is preliminary data.</text>
</comment>
<dbReference type="InterPro" id="IPR002583">
    <property type="entry name" value="Ribosomal_bS20"/>
</dbReference>
<reference evidence="10 11" key="1">
    <citation type="submission" date="2017-10" db="EMBL/GenBank/DDBJ databases">
        <authorList>
            <person name="Banno H."/>
            <person name="Chua N.-H."/>
        </authorList>
    </citation>
    <scope>NUCLEOTIDE SEQUENCE [LARGE SCALE GENOMIC DNA]</scope>
    <source>
        <strain evidence="10 11">YW11</strain>
    </source>
</reference>